<accession>A0ACB8C0G1</accession>
<protein>
    <submittedName>
        <fullName evidence="1">Uncharacterized protein</fullName>
    </submittedName>
</protein>
<proteinExistence type="predicted"/>
<keyword evidence="2" id="KW-1185">Reference proteome</keyword>
<organism evidence="1 2">
    <name type="scientific">Dermacentor silvarum</name>
    <name type="common">Tick</name>
    <dbReference type="NCBI Taxonomy" id="543639"/>
    <lineage>
        <taxon>Eukaryota</taxon>
        <taxon>Metazoa</taxon>
        <taxon>Ecdysozoa</taxon>
        <taxon>Arthropoda</taxon>
        <taxon>Chelicerata</taxon>
        <taxon>Arachnida</taxon>
        <taxon>Acari</taxon>
        <taxon>Parasitiformes</taxon>
        <taxon>Ixodida</taxon>
        <taxon>Ixodoidea</taxon>
        <taxon>Ixodidae</taxon>
        <taxon>Rhipicephalinae</taxon>
        <taxon>Dermacentor</taxon>
    </lineage>
</organism>
<dbReference type="Proteomes" id="UP000821865">
    <property type="component" value="Chromosome 9"/>
</dbReference>
<comment type="caution">
    <text evidence="1">The sequence shown here is derived from an EMBL/GenBank/DDBJ whole genome shotgun (WGS) entry which is preliminary data.</text>
</comment>
<sequence>MDDPDHKDLLIQQLKDIVRSNEEILKKKEKELEDSAAKYQKLKLQSRAKIAQLTNQAKAQHEASPEVEQGEDASKPTTPHHDASVEASRGRVRVLKHQLDEAKSQLHKKEQEMQTLQRSYESTVERLEQQLLQRDQLLMESAETPGGQTAKQSSGQRQDGGGNSGGSSKEEERLYAHMVYKDSKILELNNQILELERRILDLQENLREKDQVLQARSKAIQLMTEDLSLRSKTVVDDLDDTRTEMRLMQQNFLEQEMSWKQREASLTADLNSNKSRVVDLEESFRKLESARFQLATHNAELQEKVVRLQETVEKAKADQAVAFQAKINSLTKELEQKSAALEETQKTLQETTRETDNRILKARALERRRAKQFERELQELKKGNSDATPSDVTTLQQRIAELEEEKAAKLEEMAAKDKVIEELKGQVKAARDEKISLEVQAAQMEEQKEIEEQKMRELRLELEALKEADESSTPMLQQELKAALEEEVKKLLALREEDSATITDLRQKLQHLEEQLASAAAEQTDELDRSLREARREVEEKTRQLEDMAKMQEQQQSEVASKSARIEELEAVLRGVNERLDAQARENEEAREELLAQLSRNAEEVDRWREASERDSMSLQKALEELQAAQCEKSEALKAMQAMQEELEHRDRKVQELNNAQADNVSALKARSEDIERLTVELRNVQEQLQAKQCAIDEICSRESQLRVEQEAVKGSYEEINASIKDLLLYIGASSLGEVKVVWDRSISEKEETVSRCRQELSEAISRSEQLASKVEQLESALKDADSLKAQLAAVNACLESLSITSLEELKSRWGALHENLDLLSQSQKLDKEELNNRIKQLVDEKAKLQEAVDIEKRRVSVLDAEVNELRIVNEKSNAVMEERELALSAALCKVEELQSHLDVERRKTESKVGTLLEQCTDLEKEVSALQLQVEDKERSLFDLTERLASRETELQESVQSFARQEAALQESLQGLQKQLETSEERLSEVMGEVSSLREMLQAKENETSTLRAELTSSASILEQTKSENKSLENKLKKMQKKIEVISSKYKEAESSVKNMQQELEAAISSKEELEKSCLDAKSLLKGVQQELEAALSAKAVLENESRALREQLACVEDEKATVCQQLSETEQKAQLANAELRKLEAEQESLSRKAEDLQQQLLNSESNCQGKEAEIEEFLDKAQKERIDLSCQLQQLNEALMLKNKESEEMSRELSHLQECLNESTQRSSQLDEKCNDITAELAKQTTLHGAEKEQLEQQIRELGKSCDDSKNLMSQVTAELEETRQALAAAQQQLQQLQQLNNNGKELNDRLLKEIASLRTKLQQTEEMLEKECEEKSRLREHVESLKESVTARTDELAQLKVSLSSKDAELDSLRQNAESQTSDLVVKVSELSRDLQQRTGELSLVEAALQERGVVVSNLQTSLEASAQNVQSLETVNKDLVAQVQTLTAKFDESSKEIEVKEQSLQMMKENLKLLEDSLEEKSRVLSELQEANNRLAESNAELARQVEEADSSVASLREKLAGEEHVQATFRSELETAKSEANSLLPQLDDQKKRIDDLEEQLKTSADTQESLLKEVEKLQCEKQATNDTLEGLSGKLRAAESDLQKSDEMLVSLKTEVERLQAQLERMSGQHKMEMESCAKALLEKENQITELQGEREGLNVELNKKKEQLALLSTEIENLVSSHDQQLRELLEAESSARAECSSLTERLADKESEVFHLGECLEELRLENSRAKEQIATFSAEIQNLVQNHDQQMREFADANSKLETEVSTYVAKVGEYDNQIRELEARLNELYQENSSLKERAEQASNEVRETCQSHQEEEKNLELEIERLRGEIGRLNVFEAQYQEAVAELKKMKEQSQSEISKQNLAMQSDQADAPAKVPVVEEMIVPKEAQLLYTADAEGVEADVETLRRELDAARMDIQMAQESALGKEEDIRRLTEDLACMKNKFEEAEQRLRVKHEDAKQVRSASEETKSEAHQDENKEPADAELKKLKLAFKKSRGELRLKVKILEDRTKEVGSLKEQNSCLQKELEQLTEALTNERTALKKFAEELEQRDVQTAQLSSELQSLKDRLDLETEKNESLSRELQTANAEAYNLRMQVEELRLQSREAGSLEAEVEELKKRLESASDALKVLSAENEVLKAGRSQDTECLLSELQSSKTELQRLTAEHEDTVNTSLSRERALQNELDAATELIQQLHSEHADFSRKKSEEFGLLQGQLESLSGDLIKQLEIVDSKVEEADALQSKLQTSQLQLEKFSAEYSILQDVLLQECGERPPGDMTFMGAEFSAFEYLKWLLESVRKRREALESSLAEKDQQISSLHESHKSLQEQVLQTLKGLSMLLATVTQDTTDPNKLEEELKIAEDSRDPQALVRAVYEHVLSLKNTNSALSKEMENLRLSCEEMNTRLQEATIEHEQLQCKYHKMQEVFEKKEQVTDITDVTRIDKFLQTDASDESPKLDKSLQTDVKDELSKEKGQEESLLEKTELLAEIALLKEEVTALKAQQPIQNAGDGDKLNSELAAMRQKSEKMLVKLKLFKEKNDMLVKQLNALRESHAELEHSYQRKSDEVGQLERQCCSLQEDLQKSLMQSEHTESLALSLDQATARAREAEAECSSLRDRVGELLDQNDRLEIESKHLKFELANLKEQADMLTSDNEAFQNLAENLKRARQNLEQELKAQHEQHTKALKDLENRYQKQLEEERNGDTTATASLKRDFAQMQEKYNQILYRHRDLEEEFHVVVEEKTKLEAKCAQLAEDCSAANQALALMEKQGFVGHKTFQELDLLRQEHQQLQERFHQLKSSQLKAEERLVQSASQESLLMKAKLEEADKTIEALRATKEQMTSDEVRRLQQQLDELNQRHAALVEQSQAKEGRWSQERKQLKHIEEHLKQAAQDLSGELEELRTQHEEALRSKLDLRNQMEQAHKDNRALTQQVHNWRSYIRDFENSKNEQGHNVEVERLQTELEQTATQLHQLGLRNEEMSVDLNKVLEEKNGLKQLLAHTQEVLRQREAQLLRLQSPPLSRDGVHVIEMENPQQPADDAAALQHRLREVDHERRELEQRVQELAEHLRTERQRRRLLEGEMEDIEWGKQPPSRQSLDNESHRLLLHDDVIKIPATDYSISEC</sequence>
<reference evidence="1" key="1">
    <citation type="submission" date="2020-05" db="EMBL/GenBank/DDBJ databases">
        <title>Large-scale comparative analyses of tick genomes elucidate their genetic diversity and vector capacities.</title>
        <authorList>
            <person name="Jia N."/>
            <person name="Wang J."/>
            <person name="Shi W."/>
            <person name="Du L."/>
            <person name="Sun Y."/>
            <person name="Zhan W."/>
            <person name="Jiang J."/>
            <person name="Wang Q."/>
            <person name="Zhang B."/>
            <person name="Ji P."/>
            <person name="Sakyi L.B."/>
            <person name="Cui X."/>
            <person name="Yuan T."/>
            <person name="Jiang B."/>
            <person name="Yang W."/>
            <person name="Lam T.T.-Y."/>
            <person name="Chang Q."/>
            <person name="Ding S."/>
            <person name="Wang X."/>
            <person name="Zhu J."/>
            <person name="Ruan X."/>
            <person name="Zhao L."/>
            <person name="Wei J."/>
            <person name="Que T."/>
            <person name="Du C."/>
            <person name="Cheng J."/>
            <person name="Dai P."/>
            <person name="Han X."/>
            <person name="Huang E."/>
            <person name="Gao Y."/>
            <person name="Liu J."/>
            <person name="Shao H."/>
            <person name="Ye R."/>
            <person name="Li L."/>
            <person name="Wei W."/>
            <person name="Wang X."/>
            <person name="Wang C."/>
            <person name="Yang T."/>
            <person name="Huo Q."/>
            <person name="Li W."/>
            <person name="Guo W."/>
            <person name="Chen H."/>
            <person name="Zhou L."/>
            <person name="Ni X."/>
            <person name="Tian J."/>
            <person name="Zhou Y."/>
            <person name="Sheng Y."/>
            <person name="Liu T."/>
            <person name="Pan Y."/>
            <person name="Xia L."/>
            <person name="Li J."/>
            <person name="Zhao F."/>
            <person name="Cao W."/>
        </authorList>
    </citation>
    <scope>NUCLEOTIDE SEQUENCE</scope>
    <source>
        <strain evidence="1">Dsil-2018</strain>
    </source>
</reference>
<name>A0ACB8C0G1_DERSI</name>
<gene>
    <name evidence="1" type="ORF">HPB49_000522</name>
</gene>
<evidence type="ECO:0000313" key="1">
    <source>
        <dbReference type="EMBL" id="KAH7932658.1"/>
    </source>
</evidence>
<evidence type="ECO:0000313" key="2">
    <source>
        <dbReference type="Proteomes" id="UP000821865"/>
    </source>
</evidence>
<dbReference type="EMBL" id="CM023478">
    <property type="protein sequence ID" value="KAH7932658.1"/>
    <property type="molecule type" value="Genomic_DNA"/>
</dbReference>